<dbReference type="EMBL" id="OZ019897">
    <property type="protein sequence ID" value="CAK9227534.1"/>
    <property type="molecule type" value="Genomic_DNA"/>
</dbReference>
<evidence type="ECO:0000313" key="2">
    <source>
        <dbReference type="Proteomes" id="UP001497512"/>
    </source>
</evidence>
<dbReference type="Proteomes" id="UP001497512">
    <property type="component" value="Chromosome 5"/>
</dbReference>
<reference evidence="1" key="1">
    <citation type="submission" date="2024-02" db="EMBL/GenBank/DDBJ databases">
        <authorList>
            <consortium name="ELIXIR-Norway"/>
            <consortium name="Elixir Norway"/>
        </authorList>
    </citation>
    <scope>NUCLEOTIDE SEQUENCE</scope>
</reference>
<organism evidence="1 2">
    <name type="scientific">Sphagnum troendelagicum</name>
    <dbReference type="NCBI Taxonomy" id="128251"/>
    <lineage>
        <taxon>Eukaryota</taxon>
        <taxon>Viridiplantae</taxon>
        <taxon>Streptophyta</taxon>
        <taxon>Embryophyta</taxon>
        <taxon>Bryophyta</taxon>
        <taxon>Sphagnophytina</taxon>
        <taxon>Sphagnopsida</taxon>
        <taxon>Sphagnales</taxon>
        <taxon>Sphagnaceae</taxon>
        <taxon>Sphagnum</taxon>
    </lineage>
</organism>
<keyword evidence="2" id="KW-1185">Reference proteome</keyword>
<protein>
    <submittedName>
        <fullName evidence="1">Uncharacterized protein</fullName>
    </submittedName>
</protein>
<sequence>MWASSMDEAADWRKKYDDENGKVLEILQRLTDVEQQLQNCTLDRKAVESEKRTLLEVILCSLSSMVESYSLYNNMKGINKPHVGWVLPTLPITAGLVTETQYMG</sequence>
<accession>A0ABP0UQH8</accession>
<gene>
    <name evidence="1" type="ORF">CSSPTR1EN2_LOCUS18787</name>
</gene>
<evidence type="ECO:0000313" key="1">
    <source>
        <dbReference type="EMBL" id="CAK9227534.1"/>
    </source>
</evidence>
<proteinExistence type="predicted"/>
<name>A0ABP0UQH8_9BRYO</name>